<dbReference type="GO" id="GO:0031966">
    <property type="term" value="C:mitochondrial membrane"/>
    <property type="evidence" value="ECO:0007669"/>
    <property type="project" value="UniProtKB-SubCell"/>
</dbReference>
<feature type="transmembrane region" description="Helical" evidence="17">
    <location>
        <begin position="133"/>
        <end position="152"/>
    </location>
</feature>
<keyword evidence="15 17" id="KW-0472">Membrane</keyword>
<evidence type="ECO:0000256" key="2">
    <source>
        <dbReference type="ARBA" id="ARBA00004225"/>
    </source>
</evidence>
<evidence type="ECO:0000256" key="14">
    <source>
        <dbReference type="ARBA" id="ARBA00023128"/>
    </source>
</evidence>
<feature type="domain" description="NADH:quinone oxidoreductase/Mrp antiporter transmembrane" evidence="18">
    <location>
        <begin position="97"/>
        <end position="377"/>
    </location>
</feature>
<comment type="catalytic activity">
    <reaction evidence="16 17">
        <text>a ubiquinone + NADH + 5 H(+)(in) = a ubiquinol + NAD(+) + 4 H(+)(out)</text>
        <dbReference type="Rhea" id="RHEA:29091"/>
        <dbReference type="Rhea" id="RHEA-COMP:9565"/>
        <dbReference type="Rhea" id="RHEA-COMP:9566"/>
        <dbReference type="ChEBI" id="CHEBI:15378"/>
        <dbReference type="ChEBI" id="CHEBI:16389"/>
        <dbReference type="ChEBI" id="CHEBI:17976"/>
        <dbReference type="ChEBI" id="CHEBI:57540"/>
        <dbReference type="ChEBI" id="CHEBI:57945"/>
        <dbReference type="EC" id="7.1.1.2"/>
    </reaction>
</comment>
<feature type="transmembrane region" description="Helical" evidence="17">
    <location>
        <begin position="411"/>
        <end position="429"/>
    </location>
</feature>
<feature type="transmembrane region" description="Helical" evidence="17">
    <location>
        <begin position="264"/>
        <end position="284"/>
    </location>
</feature>
<evidence type="ECO:0000256" key="5">
    <source>
        <dbReference type="ARBA" id="ARBA00021006"/>
    </source>
</evidence>
<evidence type="ECO:0000256" key="15">
    <source>
        <dbReference type="ARBA" id="ARBA00023136"/>
    </source>
</evidence>
<evidence type="ECO:0000256" key="16">
    <source>
        <dbReference type="ARBA" id="ARBA00049551"/>
    </source>
</evidence>
<keyword evidence="8 17" id="KW-0812">Transmembrane</keyword>
<comment type="similarity">
    <text evidence="3 17">Belongs to the complex I subunit 4 family.</text>
</comment>
<feature type="transmembrane region" description="Helical" evidence="17">
    <location>
        <begin position="80"/>
        <end position="96"/>
    </location>
</feature>
<geneLocation type="mitochondrion" evidence="19 21"/>
<dbReference type="RefSeq" id="YP_002650715.1">
    <property type="nucleotide sequence ID" value="NC_012218.1"/>
</dbReference>
<evidence type="ECO:0000256" key="12">
    <source>
        <dbReference type="ARBA" id="ARBA00023027"/>
    </source>
</evidence>
<dbReference type="CTD" id="4538"/>
<evidence type="ECO:0000313" key="21">
    <source>
        <dbReference type="RefSeq" id="YP_002650715.1"/>
    </source>
</evidence>
<feature type="transmembrane region" description="Helical" evidence="17">
    <location>
        <begin position="172"/>
        <end position="194"/>
    </location>
</feature>
<feature type="transmembrane region" description="Helical" evidence="17">
    <location>
        <begin position="206"/>
        <end position="224"/>
    </location>
</feature>
<evidence type="ECO:0000256" key="8">
    <source>
        <dbReference type="ARBA" id="ARBA00022692"/>
    </source>
</evidence>
<dbReference type="Proteomes" id="UP000515146">
    <property type="component" value="Mitochondrion MT"/>
</dbReference>
<comment type="subcellular location">
    <subcellularLocation>
        <location evidence="2 17">Mitochondrion membrane</location>
        <topology evidence="2 17">Multi-pass membrane protein</topology>
    </subcellularLocation>
</comment>
<evidence type="ECO:0000313" key="19">
    <source>
        <dbReference type="EMBL" id="ACF54668.1"/>
    </source>
</evidence>
<dbReference type="GeneID" id="7564653"/>
<reference evidence="19 21" key="2">
    <citation type="journal article" date="2009" name="BMC Genomics">
        <title>The complete mitochondrial genome of the house dust mite Dermatophagoides pteronyssinus (Trouessart): a novel gene arrangement among arthropods.</title>
        <authorList>
            <person name="Dermauw W."/>
            <person name="Van Leeuwen T."/>
            <person name="Vanholme B."/>
            <person name="Tirry L."/>
        </authorList>
    </citation>
    <scope>NUCLEOTIDE SEQUENCE</scope>
</reference>
<feature type="transmembrane region" description="Helical" evidence="17">
    <location>
        <begin position="46"/>
        <end position="68"/>
    </location>
</feature>
<dbReference type="RefSeq" id="YP_002650715.1">
    <property type="nucleotide sequence ID" value="YP_002650715.1"/>
</dbReference>
<keyword evidence="14 17" id="KW-0496">Mitochondrion</keyword>
<keyword evidence="20" id="KW-1185">Reference proteome</keyword>
<sequence>MMTFLFLWVMTFLLVMDKLFFAWLIPIFMLSILYLFMGDMYTFSLYYGFVGVDYFSIFMIFITLWVFYYCVLCFKDFKSFFYMWGMFLFLVLCFMVDNFLLFYIFFEVVFLLMFVFLLSWGKTMERIQASFYMFFYTLVFSLPFFVFIIYCLSNFLNMSFFSMNFFCGEYNWLVFFIIMVFIVKLPLYGVHLWLPKAHVEAPVTGSMLLAGVLLKLGAYGLFRFFPFMEEFSSSSIFWNVFFYFSIIGGVIISMICVRQSDLKIIIAYSSIVHMSFMVIGLISFSDIGLMGAILMLVAHGFISPFLFFGLNYIYEIFHSRSVFVLKGVGLFMPIFGLFWFLGVVFNTGFPPFMSFFSEVMISMGFGFLGALDWVVLLIFFFMCGLYNIYLYVFPTHGGVSFFLSSYFSYDYLFLGFIHFWFILIFPLMCL</sequence>
<dbReference type="GO" id="GO:0042773">
    <property type="term" value="P:ATP synthesis coupled electron transport"/>
    <property type="evidence" value="ECO:0007669"/>
    <property type="project" value="InterPro"/>
</dbReference>
<dbReference type="PANTHER" id="PTHR43507:SF20">
    <property type="entry name" value="NADH-UBIQUINONE OXIDOREDUCTASE CHAIN 4"/>
    <property type="match status" value="1"/>
</dbReference>
<dbReference type="EC" id="7.1.1.2" evidence="4 17"/>
<feature type="transmembrane region" description="Helical" evidence="17">
    <location>
        <begin position="322"/>
        <end position="341"/>
    </location>
</feature>
<evidence type="ECO:0000256" key="17">
    <source>
        <dbReference type="RuleBase" id="RU003297"/>
    </source>
</evidence>
<evidence type="ECO:0000256" key="7">
    <source>
        <dbReference type="ARBA" id="ARBA00022660"/>
    </source>
</evidence>
<reference evidence="21" key="3">
    <citation type="submission" date="2009-03" db="EMBL/GenBank/DDBJ databases">
        <authorList>
            <consortium name="NCBI Genome Project"/>
        </authorList>
    </citation>
    <scope>NUCLEOTIDE SEQUENCE</scope>
</reference>
<dbReference type="EMBL" id="EU884425">
    <property type="protein sequence ID" value="ACF54668.1"/>
    <property type="molecule type" value="Genomic_DNA"/>
</dbReference>
<gene>
    <name evidence="19 21" type="primary">ND4</name>
    <name evidence="21" type="ORF">KEG94_p06</name>
</gene>
<reference evidence="21" key="4">
    <citation type="submission" date="2022-04" db="UniProtKB">
        <authorList>
            <consortium name="RefSeq"/>
        </authorList>
    </citation>
    <scope>IDENTIFICATION</scope>
</reference>
<dbReference type="AlphaFoldDB" id="C1IWC9"/>
<organism evidence="19">
    <name type="scientific">Dermatophagoides pteronyssinus</name>
    <name type="common">European house dust mite</name>
    <dbReference type="NCBI Taxonomy" id="6956"/>
    <lineage>
        <taxon>Eukaryota</taxon>
        <taxon>Metazoa</taxon>
        <taxon>Ecdysozoa</taxon>
        <taxon>Arthropoda</taxon>
        <taxon>Chelicerata</taxon>
        <taxon>Arachnida</taxon>
        <taxon>Acari</taxon>
        <taxon>Acariformes</taxon>
        <taxon>Sarcoptiformes</taxon>
        <taxon>Astigmata</taxon>
        <taxon>Psoroptidia</taxon>
        <taxon>Analgoidea</taxon>
        <taxon>Pyroglyphidae</taxon>
        <taxon>Dermatophagoidinae</taxon>
        <taxon>Dermatophagoides</taxon>
    </lineage>
</organism>
<keyword evidence="12 17" id="KW-0520">NAD</keyword>
<dbReference type="KEGG" id="dpte:7564653"/>
<evidence type="ECO:0000256" key="4">
    <source>
        <dbReference type="ARBA" id="ARBA00012944"/>
    </source>
</evidence>
<dbReference type="InterPro" id="IPR001750">
    <property type="entry name" value="ND/Mrp_TM"/>
</dbReference>
<dbReference type="GO" id="GO:0003954">
    <property type="term" value="F:NADH dehydrogenase activity"/>
    <property type="evidence" value="ECO:0007669"/>
    <property type="project" value="TreeGrafter"/>
</dbReference>
<evidence type="ECO:0000256" key="9">
    <source>
        <dbReference type="ARBA" id="ARBA00022967"/>
    </source>
</evidence>
<evidence type="ECO:0000313" key="20">
    <source>
        <dbReference type="Proteomes" id="UP000515146"/>
    </source>
</evidence>
<feature type="transmembrane region" description="Helical" evidence="17">
    <location>
        <begin position="388"/>
        <end position="405"/>
    </location>
</feature>
<feature type="transmembrane region" description="Helical" evidence="17">
    <location>
        <begin position="102"/>
        <end position="121"/>
    </location>
</feature>
<proteinExistence type="inferred from homology"/>
<feature type="transmembrane region" description="Helical" evidence="17">
    <location>
        <begin position="290"/>
        <end position="310"/>
    </location>
</feature>
<dbReference type="PANTHER" id="PTHR43507">
    <property type="entry name" value="NADH-UBIQUINONE OXIDOREDUCTASE CHAIN 4"/>
    <property type="match status" value="1"/>
</dbReference>
<keyword evidence="11 17" id="KW-1133">Transmembrane helix</keyword>
<comment type="function">
    <text evidence="17">Core subunit of the mitochondrial membrane respiratory chain NADH dehydrogenase (Complex I) which catalyzes electron transfer from NADH through the respiratory chain, using ubiquinone as an electron acceptor. Essential for the catalytic activity and assembly of complex I.</text>
</comment>
<dbReference type="PRINTS" id="PR01437">
    <property type="entry name" value="NUOXDRDTASE4"/>
</dbReference>
<dbReference type="GO" id="GO:0048039">
    <property type="term" value="F:ubiquinone binding"/>
    <property type="evidence" value="ECO:0007669"/>
    <property type="project" value="TreeGrafter"/>
</dbReference>
<evidence type="ECO:0000256" key="13">
    <source>
        <dbReference type="ARBA" id="ARBA00023075"/>
    </source>
</evidence>
<dbReference type="OrthoDB" id="6516547at2759"/>
<evidence type="ECO:0000256" key="1">
    <source>
        <dbReference type="ARBA" id="ARBA00003257"/>
    </source>
</evidence>
<evidence type="ECO:0000256" key="3">
    <source>
        <dbReference type="ARBA" id="ARBA00009025"/>
    </source>
</evidence>
<comment type="function">
    <text evidence="1">Core subunit of the mitochondrial membrane respiratory chain NADH dehydrogenase (Complex I) that is believed to belong to the minimal assembly required for catalysis. Complex I functions in the transfer of electrons from NADH to the respiratory chain. The immediate electron acceptor for the enzyme is believed to be ubiquinone.</text>
</comment>
<evidence type="ECO:0000256" key="11">
    <source>
        <dbReference type="ARBA" id="ARBA00022989"/>
    </source>
</evidence>
<feature type="transmembrane region" description="Helical" evidence="17">
    <location>
        <begin position="361"/>
        <end position="381"/>
    </location>
</feature>
<dbReference type="InterPro" id="IPR003918">
    <property type="entry name" value="NADH_UbQ_OxRdtase"/>
</dbReference>
<name>C1IWC9_DERPT</name>
<evidence type="ECO:0000259" key="18">
    <source>
        <dbReference type="Pfam" id="PF00361"/>
    </source>
</evidence>
<protein>
    <recommendedName>
        <fullName evidence="5 17">NADH-ubiquinone oxidoreductase chain 4</fullName>
        <ecNumber evidence="4 17">7.1.1.2</ecNumber>
    </recommendedName>
</protein>
<dbReference type="GO" id="GO:0015990">
    <property type="term" value="P:electron transport coupled proton transport"/>
    <property type="evidence" value="ECO:0007669"/>
    <property type="project" value="TreeGrafter"/>
</dbReference>
<keyword evidence="13 17" id="KW-0830">Ubiquinone</keyword>
<evidence type="ECO:0000256" key="10">
    <source>
        <dbReference type="ARBA" id="ARBA00022982"/>
    </source>
</evidence>
<accession>C1IWC9</accession>
<keyword evidence="10 17" id="KW-0249">Electron transport</keyword>
<dbReference type="GO" id="GO:0008137">
    <property type="term" value="F:NADH dehydrogenase (ubiquinone) activity"/>
    <property type="evidence" value="ECO:0007669"/>
    <property type="project" value="UniProtKB-UniRule"/>
</dbReference>
<dbReference type="OMA" id="ITRWGNQ"/>
<keyword evidence="6 17" id="KW-0813">Transport</keyword>
<evidence type="ECO:0000256" key="6">
    <source>
        <dbReference type="ARBA" id="ARBA00022448"/>
    </source>
</evidence>
<keyword evidence="7 17" id="KW-0679">Respiratory chain</keyword>
<feature type="transmembrane region" description="Helical" evidence="17">
    <location>
        <begin position="236"/>
        <end position="257"/>
    </location>
</feature>
<reference evidence="19 21" key="1">
    <citation type="submission" date="2008-07" db="EMBL/GenBank/DDBJ databases">
        <authorList>
            <person name="Dermauw W.R."/>
            <person name="Van Leeuwen T."/>
            <person name="Vanholme B."/>
            <person name="Tirry L."/>
        </authorList>
    </citation>
    <scope>NUCLEOTIDE SEQUENCE</scope>
</reference>
<dbReference type="Pfam" id="PF00361">
    <property type="entry name" value="Proton_antipo_M"/>
    <property type="match status" value="1"/>
</dbReference>
<keyword evidence="9" id="KW-1278">Translocase</keyword>